<evidence type="ECO:0000256" key="1">
    <source>
        <dbReference type="SAM" id="MobiDB-lite"/>
    </source>
</evidence>
<dbReference type="SUPFAM" id="SSF49319">
    <property type="entry name" value="Actinoxanthin-like"/>
    <property type="match status" value="1"/>
</dbReference>
<keyword evidence="2" id="KW-1133">Transmembrane helix</keyword>
<dbReference type="EMBL" id="VCKZ01000047">
    <property type="protein sequence ID" value="TMR40676.1"/>
    <property type="molecule type" value="Genomic_DNA"/>
</dbReference>
<proteinExistence type="predicted"/>
<dbReference type="AlphaFoldDB" id="A0A5S4H6G8"/>
<keyword evidence="2" id="KW-0812">Transmembrane</keyword>
<comment type="caution">
    <text evidence="3">The sequence shown here is derived from an EMBL/GenBank/DDBJ whole genome shotgun (WGS) entry which is preliminary data.</text>
</comment>
<evidence type="ECO:0000256" key="2">
    <source>
        <dbReference type="SAM" id="Phobius"/>
    </source>
</evidence>
<reference evidence="3 4" key="1">
    <citation type="submission" date="2019-05" db="EMBL/GenBank/DDBJ databases">
        <title>Draft genome sequence of Actinomadura geliboluensis A8036.</title>
        <authorList>
            <person name="Saricaoglu S."/>
            <person name="Isik K."/>
        </authorList>
    </citation>
    <scope>NUCLEOTIDE SEQUENCE [LARGE SCALE GENOMIC DNA]</scope>
    <source>
        <strain evidence="3 4">A8036</strain>
    </source>
</reference>
<protein>
    <recommendedName>
        <fullName evidence="5">IPT/TIG domain-containing protein</fullName>
    </recommendedName>
</protein>
<sequence length="198" mass="19586">MLGALGLTAWTGTAAAHADAGSATGARGQTLTVSKTSGLKAGGETVTVSGKGFDTRKGVYIAFCKDNGPGKAPSPCGGGADTTGSAGASHWISDNPPPYGRDLAVRYGTGGTFSVTLNVAAKLSGTVDCAETRCVVASRADHTRTADRTQDVRVPVSFDGGGMPAVVWAGGAGAAAVAAAGGAVLVLRRRRNGAEHAK</sequence>
<dbReference type="Proteomes" id="UP000305238">
    <property type="component" value="Unassembled WGS sequence"/>
</dbReference>
<accession>A0A5S4H6G8</accession>
<evidence type="ECO:0008006" key="5">
    <source>
        <dbReference type="Google" id="ProtNLM"/>
    </source>
</evidence>
<feature type="transmembrane region" description="Helical" evidence="2">
    <location>
        <begin position="165"/>
        <end position="187"/>
    </location>
</feature>
<evidence type="ECO:0000313" key="4">
    <source>
        <dbReference type="Proteomes" id="UP000305238"/>
    </source>
</evidence>
<dbReference type="OrthoDB" id="4175021at2"/>
<gene>
    <name evidence="3" type="ORF">ETD96_09665</name>
</gene>
<evidence type="ECO:0000313" key="3">
    <source>
        <dbReference type="EMBL" id="TMR40676.1"/>
    </source>
</evidence>
<dbReference type="InterPro" id="IPR027273">
    <property type="entry name" value="Neocarzinostatin-like"/>
</dbReference>
<keyword evidence="2" id="KW-0472">Membrane</keyword>
<name>A0A5S4H6G8_9ACTN</name>
<organism evidence="3 4">
    <name type="scientific">Actinomadura geliboluensis</name>
    <dbReference type="NCBI Taxonomy" id="882440"/>
    <lineage>
        <taxon>Bacteria</taxon>
        <taxon>Bacillati</taxon>
        <taxon>Actinomycetota</taxon>
        <taxon>Actinomycetes</taxon>
        <taxon>Streptosporangiales</taxon>
        <taxon>Thermomonosporaceae</taxon>
        <taxon>Actinomadura</taxon>
    </lineage>
</organism>
<keyword evidence="4" id="KW-1185">Reference proteome</keyword>
<feature type="region of interest" description="Disordered" evidence="1">
    <location>
        <begin position="71"/>
        <end position="94"/>
    </location>
</feature>
<dbReference type="Gene3D" id="2.60.40.230">
    <property type="entry name" value="Neocarzinostatin-like"/>
    <property type="match status" value="1"/>
</dbReference>